<dbReference type="InterPro" id="IPR029058">
    <property type="entry name" value="AB_hydrolase_fold"/>
</dbReference>
<sequence>MRKSLSVLSVGALLATGCATSVRIDDAGELVRTANGALRGTVTAEHRLFQGIPYAAPPVGPLRWASPRPAEKWQEVRDATKPGSPCPQEATEYADSTSSVEDCLFLNVTAPRSATRRTPKPTMVWIHGDGVVGAGSHFDARSLATAGDVVVVTVNYRLGIFGGFAHPGLADSGSFGLQDQQAALRWVRENIRDFGGDAGNVTLFGESYGAQSTTAHLTSPSAKGLFDKAIVQSGFGLMDLPAGAMMTGVPAVEWFGWRALQDAETESVRLARELGCADSARVLDCLRSLPVSALVPHMRSFQPFAFGSSVLPELPAKVLREGRAQRIPVITGTTRDEHSLLVGLFHDMLGSPVTEQEYPRLLAEAFGAKAEEVLAKYPLADYASPSLAWSAVLTDRMWARSNFEQAQLFARSARTFFYTFADRNAPMYLPLPQGFTAGAYHAADVPYLFPDAEFHRASTPGQRALSSAMMRYWANFARAADPNGSGLPKWAPFGPGEYVQSLAPGANGITRADYPAQHKLGFWNGLN</sequence>
<dbReference type="InterPro" id="IPR002018">
    <property type="entry name" value="CarbesteraseB"/>
</dbReference>
<name>A0A1G9SJ20_ALLAB</name>
<dbReference type="eggNOG" id="COG2272">
    <property type="taxonomic scope" value="Bacteria"/>
</dbReference>
<protein>
    <submittedName>
        <fullName evidence="2">Para-nitrobenzyl esterase</fullName>
    </submittedName>
</protein>
<dbReference type="EMBL" id="LT629701">
    <property type="protein sequence ID" value="SDM35297.1"/>
    <property type="molecule type" value="Genomic_DNA"/>
</dbReference>
<dbReference type="Gene3D" id="3.40.50.1820">
    <property type="entry name" value="alpha/beta hydrolase"/>
    <property type="match status" value="1"/>
</dbReference>
<gene>
    <name evidence="2" type="ORF">SAMN04489726_1205</name>
</gene>
<dbReference type="RefSeq" id="WP_172806503.1">
    <property type="nucleotide sequence ID" value="NZ_JOEF01000026.1"/>
</dbReference>
<feature type="domain" description="Carboxylesterase type B" evidence="1">
    <location>
        <begin position="30"/>
        <end position="502"/>
    </location>
</feature>
<reference evidence="2 3" key="1">
    <citation type="submission" date="2016-10" db="EMBL/GenBank/DDBJ databases">
        <authorList>
            <person name="de Groot N.N."/>
        </authorList>
    </citation>
    <scope>NUCLEOTIDE SEQUENCE [LARGE SCALE GENOMIC DNA]</scope>
    <source>
        <strain evidence="2 3">DSM 44149</strain>
    </source>
</reference>
<keyword evidence="3" id="KW-1185">Reference proteome</keyword>
<dbReference type="InterPro" id="IPR050309">
    <property type="entry name" value="Type-B_Carboxylest/Lipase"/>
</dbReference>
<dbReference type="SUPFAM" id="SSF53474">
    <property type="entry name" value="alpha/beta-Hydrolases"/>
    <property type="match status" value="1"/>
</dbReference>
<dbReference type="AlphaFoldDB" id="A0A1G9SJ20"/>
<evidence type="ECO:0000313" key="3">
    <source>
        <dbReference type="Proteomes" id="UP000183376"/>
    </source>
</evidence>
<dbReference type="PROSITE" id="PS51257">
    <property type="entry name" value="PROKAR_LIPOPROTEIN"/>
    <property type="match status" value="1"/>
</dbReference>
<dbReference type="Pfam" id="PF00135">
    <property type="entry name" value="COesterase"/>
    <property type="match status" value="1"/>
</dbReference>
<dbReference type="STRING" id="211114.SAMN04489726_1205"/>
<dbReference type="Proteomes" id="UP000183376">
    <property type="component" value="Chromosome I"/>
</dbReference>
<evidence type="ECO:0000313" key="2">
    <source>
        <dbReference type="EMBL" id="SDM35297.1"/>
    </source>
</evidence>
<dbReference type="PANTHER" id="PTHR11559">
    <property type="entry name" value="CARBOXYLESTERASE"/>
    <property type="match status" value="1"/>
</dbReference>
<evidence type="ECO:0000259" key="1">
    <source>
        <dbReference type="Pfam" id="PF00135"/>
    </source>
</evidence>
<proteinExistence type="predicted"/>
<accession>A0A1G9SJ20</accession>
<organism evidence="2 3">
    <name type="scientific">Allokutzneria albata</name>
    <name type="common">Kibdelosporangium albatum</name>
    <dbReference type="NCBI Taxonomy" id="211114"/>
    <lineage>
        <taxon>Bacteria</taxon>
        <taxon>Bacillati</taxon>
        <taxon>Actinomycetota</taxon>
        <taxon>Actinomycetes</taxon>
        <taxon>Pseudonocardiales</taxon>
        <taxon>Pseudonocardiaceae</taxon>
        <taxon>Allokutzneria</taxon>
    </lineage>
</organism>